<name>A0AAW1QAS1_9CHLO</name>
<proteinExistence type="predicted"/>
<feature type="domain" description="Rab-GAP TBC" evidence="2">
    <location>
        <begin position="53"/>
        <end position="298"/>
    </location>
</feature>
<protein>
    <recommendedName>
        <fullName evidence="2">Rab-GAP TBC domain-containing protein</fullName>
    </recommendedName>
</protein>
<dbReference type="Gene3D" id="1.10.8.270">
    <property type="entry name" value="putative rabgap domain of human tbc1 domain family member 14 like domains"/>
    <property type="match status" value="1"/>
</dbReference>
<dbReference type="Gene3D" id="1.10.472.80">
    <property type="entry name" value="Ypt/Rab-GAP domain of gyp1p, domain 3"/>
    <property type="match status" value="1"/>
</dbReference>
<dbReference type="Gene3D" id="1.10.10.750">
    <property type="entry name" value="Ypt/Rab-GAP domain of gyp1p, domain 1"/>
    <property type="match status" value="1"/>
</dbReference>
<evidence type="ECO:0000313" key="4">
    <source>
        <dbReference type="Proteomes" id="UP001438707"/>
    </source>
</evidence>
<evidence type="ECO:0000259" key="2">
    <source>
        <dbReference type="PROSITE" id="PS50086"/>
    </source>
</evidence>
<accession>A0AAW1QAS1</accession>
<dbReference type="AlphaFoldDB" id="A0AAW1QAS1"/>
<reference evidence="3 4" key="1">
    <citation type="journal article" date="2024" name="Nat. Commun.">
        <title>Phylogenomics reveals the evolutionary origins of lichenization in chlorophyte algae.</title>
        <authorList>
            <person name="Puginier C."/>
            <person name="Libourel C."/>
            <person name="Otte J."/>
            <person name="Skaloud P."/>
            <person name="Haon M."/>
            <person name="Grisel S."/>
            <person name="Petersen M."/>
            <person name="Berrin J.G."/>
            <person name="Delaux P.M."/>
            <person name="Dal Grande F."/>
            <person name="Keller J."/>
        </authorList>
    </citation>
    <scope>NUCLEOTIDE SEQUENCE [LARGE SCALE GENOMIC DNA]</scope>
    <source>
        <strain evidence="3 4">SAG 2145</strain>
    </source>
</reference>
<dbReference type="SUPFAM" id="SSF47923">
    <property type="entry name" value="Ypt/Rab-GAP domain of gyp1p"/>
    <property type="match status" value="2"/>
</dbReference>
<dbReference type="InterPro" id="IPR035969">
    <property type="entry name" value="Rab-GAP_TBC_sf"/>
</dbReference>
<dbReference type="Pfam" id="PF00566">
    <property type="entry name" value="RabGAP-TBC"/>
    <property type="match status" value="1"/>
</dbReference>
<organism evidence="3 4">
    <name type="scientific">Apatococcus lobatus</name>
    <dbReference type="NCBI Taxonomy" id="904363"/>
    <lineage>
        <taxon>Eukaryota</taxon>
        <taxon>Viridiplantae</taxon>
        <taxon>Chlorophyta</taxon>
        <taxon>core chlorophytes</taxon>
        <taxon>Trebouxiophyceae</taxon>
        <taxon>Chlorellales</taxon>
        <taxon>Chlorellaceae</taxon>
        <taxon>Apatococcus</taxon>
    </lineage>
</organism>
<dbReference type="PROSITE" id="PS50086">
    <property type="entry name" value="TBC_RABGAP"/>
    <property type="match status" value="1"/>
</dbReference>
<evidence type="ECO:0000313" key="3">
    <source>
        <dbReference type="EMBL" id="KAK9818717.1"/>
    </source>
</evidence>
<evidence type="ECO:0000256" key="1">
    <source>
        <dbReference type="SAM" id="MobiDB-lite"/>
    </source>
</evidence>
<sequence>MEPKPISSRRATAEEQGADSPAFESRVRTFKSTLQASSIDLQELKYLTNSGIPDRDGLRAIVWKILLGYLPPDQKNWDRILARKRNEYANFCKDLIIEPSHGSEELPTTDDHPLSQNTSSVWNAYFKDAEMHEQIERDVMRTHPDMHFFSGSDGAAVTHRKEMIRALFIFAKLNPGLTYIQGMNELLAPLYYTFRTDIDEDAAKHAEADAFYCFIDLISEFRDNFCQSLDNSQLGIKAMMGRLVDALQAADQELWLHINIKNKVNMQFYSFRWITLLLTQEFPFPDVVRLWDTLLSDSAGRTKCLLQLCVAMLCNIRSELLQGDFSQNLKMLQRYPPVDVNAILYKAQQLTLP</sequence>
<keyword evidence="4" id="KW-1185">Reference proteome</keyword>
<dbReference type="PANTHER" id="PTHR22957">
    <property type="entry name" value="TBC1 DOMAIN FAMILY MEMBER GTPASE-ACTIVATING PROTEIN"/>
    <property type="match status" value="1"/>
</dbReference>
<dbReference type="GO" id="GO:0006886">
    <property type="term" value="P:intracellular protein transport"/>
    <property type="evidence" value="ECO:0007669"/>
    <property type="project" value="TreeGrafter"/>
</dbReference>
<comment type="caution">
    <text evidence="3">The sequence shown here is derived from an EMBL/GenBank/DDBJ whole genome shotgun (WGS) entry which is preliminary data.</text>
</comment>
<gene>
    <name evidence="3" type="ORF">WJX74_002076</name>
</gene>
<dbReference type="SMART" id="SM00164">
    <property type="entry name" value="TBC"/>
    <property type="match status" value="1"/>
</dbReference>
<dbReference type="GO" id="GO:0005096">
    <property type="term" value="F:GTPase activator activity"/>
    <property type="evidence" value="ECO:0007669"/>
    <property type="project" value="TreeGrafter"/>
</dbReference>
<dbReference type="PANTHER" id="PTHR22957:SF27">
    <property type="entry name" value="TBC1 DOMAIN FAMILY MEMBER 13"/>
    <property type="match status" value="1"/>
</dbReference>
<dbReference type="EMBL" id="JALJOS010000056">
    <property type="protein sequence ID" value="KAK9818717.1"/>
    <property type="molecule type" value="Genomic_DNA"/>
</dbReference>
<feature type="region of interest" description="Disordered" evidence="1">
    <location>
        <begin position="1"/>
        <end position="24"/>
    </location>
</feature>
<dbReference type="FunFam" id="1.10.472.80:FF:000009">
    <property type="entry name" value="TBC1 domain family member 13"/>
    <property type="match status" value="1"/>
</dbReference>
<dbReference type="InterPro" id="IPR000195">
    <property type="entry name" value="Rab-GAP-TBC_dom"/>
</dbReference>
<dbReference type="Proteomes" id="UP001438707">
    <property type="component" value="Unassembled WGS sequence"/>
</dbReference>